<feature type="transmembrane region" description="Helical" evidence="1">
    <location>
        <begin position="200"/>
        <end position="218"/>
    </location>
</feature>
<evidence type="ECO:0000313" key="2">
    <source>
        <dbReference type="EMBL" id="HIY73420.1"/>
    </source>
</evidence>
<accession>A0A9D1Z559</accession>
<keyword evidence="1" id="KW-0472">Membrane</keyword>
<dbReference type="InterPro" id="IPR046283">
    <property type="entry name" value="DUF6320"/>
</dbReference>
<evidence type="ECO:0000313" key="3">
    <source>
        <dbReference type="Proteomes" id="UP000886824"/>
    </source>
</evidence>
<feature type="transmembrane region" description="Helical" evidence="1">
    <location>
        <begin position="110"/>
        <end position="129"/>
    </location>
</feature>
<dbReference type="EMBL" id="DXCX01000055">
    <property type="protein sequence ID" value="HIY73420.1"/>
    <property type="molecule type" value="Genomic_DNA"/>
</dbReference>
<feature type="transmembrane region" description="Helical" evidence="1">
    <location>
        <begin position="135"/>
        <end position="159"/>
    </location>
</feature>
<feature type="transmembrane region" description="Helical" evidence="1">
    <location>
        <begin position="53"/>
        <end position="78"/>
    </location>
</feature>
<reference evidence="2" key="2">
    <citation type="submission" date="2021-04" db="EMBL/GenBank/DDBJ databases">
        <authorList>
            <person name="Gilroy R."/>
        </authorList>
    </citation>
    <scope>NUCLEOTIDE SEQUENCE</scope>
    <source>
        <strain evidence="2">CHK33-7979</strain>
    </source>
</reference>
<reference evidence="2" key="1">
    <citation type="journal article" date="2021" name="PeerJ">
        <title>Extensive microbial diversity within the chicken gut microbiome revealed by metagenomics and culture.</title>
        <authorList>
            <person name="Gilroy R."/>
            <person name="Ravi A."/>
            <person name="Getino M."/>
            <person name="Pursley I."/>
            <person name="Horton D.L."/>
            <person name="Alikhan N.F."/>
            <person name="Baker D."/>
            <person name="Gharbi K."/>
            <person name="Hall N."/>
            <person name="Watson M."/>
            <person name="Adriaenssens E.M."/>
            <person name="Foster-Nyarko E."/>
            <person name="Jarju S."/>
            <person name="Secka A."/>
            <person name="Antonio M."/>
            <person name="Oren A."/>
            <person name="Chaudhuri R.R."/>
            <person name="La Ragione R."/>
            <person name="Hildebrand F."/>
            <person name="Pallen M.J."/>
        </authorList>
    </citation>
    <scope>NUCLEOTIDE SEQUENCE</scope>
    <source>
        <strain evidence="2">CHK33-7979</strain>
    </source>
</reference>
<protein>
    <submittedName>
        <fullName evidence="2">Zinc ribbon domain-containing protein</fullName>
    </submittedName>
</protein>
<comment type="caution">
    <text evidence="2">The sequence shown here is derived from an EMBL/GenBank/DDBJ whole genome shotgun (WGS) entry which is preliminary data.</text>
</comment>
<organism evidence="2 3">
    <name type="scientific">Candidatus Intestinimonas merdavium</name>
    <dbReference type="NCBI Taxonomy" id="2838622"/>
    <lineage>
        <taxon>Bacteria</taxon>
        <taxon>Bacillati</taxon>
        <taxon>Bacillota</taxon>
        <taxon>Clostridia</taxon>
        <taxon>Eubacteriales</taxon>
        <taxon>Intestinimonas</taxon>
    </lineage>
</organism>
<dbReference type="Proteomes" id="UP000886824">
    <property type="component" value="Unassembled WGS sequence"/>
</dbReference>
<sequence length="234" mass="25739">MSYCVNCGVELDPTASACPLCQTPVVNPRQPVDTELPPPFPSRREEVQPVNKIEVALLLSSMLGSVAVVCGVLNLFFLHSGRPWSLYVIGAAVMLWIWLVPPLLFRGMPLWVRLGLDACAVGVYVYLISIDLQGLGWYLGLALPIILTGGAIMVALGLILSRGRSILTSITLIIGAIGLFVMSIEFYVDHWLHQAYLPGWSLVVAAICAALIIPLVIVRRRPALRDEVRRRFHM</sequence>
<name>A0A9D1Z559_9FIRM</name>
<dbReference type="Pfam" id="PF19845">
    <property type="entry name" value="DUF6320"/>
    <property type="match status" value="1"/>
</dbReference>
<feature type="transmembrane region" description="Helical" evidence="1">
    <location>
        <begin position="166"/>
        <end position="188"/>
    </location>
</feature>
<dbReference type="AlphaFoldDB" id="A0A9D1Z559"/>
<gene>
    <name evidence="2" type="ORF">H9826_05530</name>
</gene>
<feature type="transmembrane region" description="Helical" evidence="1">
    <location>
        <begin position="84"/>
        <end position="105"/>
    </location>
</feature>
<evidence type="ECO:0000256" key="1">
    <source>
        <dbReference type="SAM" id="Phobius"/>
    </source>
</evidence>
<keyword evidence="1" id="KW-1133">Transmembrane helix</keyword>
<keyword evidence="1" id="KW-0812">Transmembrane</keyword>
<proteinExistence type="predicted"/>